<proteinExistence type="predicted"/>
<dbReference type="Proteomes" id="UP000545286">
    <property type="component" value="Unassembled WGS sequence"/>
</dbReference>
<comment type="caution">
    <text evidence="1">The sequence shown here is derived from an EMBL/GenBank/DDBJ whole genome shotgun (WGS) entry which is preliminary data.</text>
</comment>
<organism evidence="1 2">
    <name type="scientific">Pseudoclavibacter helvolus</name>
    <dbReference type="NCBI Taxonomy" id="255205"/>
    <lineage>
        <taxon>Bacteria</taxon>
        <taxon>Bacillati</taxon>
        <taxon>Actinomycetota</taxon>
        <taxon>Actinomycetes</taxon>
        <taxon>Micrococcales</taxon>
        <taxon>Microbacteriaceae</taxon>
        <taxon>Pseudoclavibacter</taxon>
    </lineage>
</organism>
<sequence>MESIAPLLVVGVLLVVSGTWLATKIASPHRSSWSSSASS</sequence>
<reference evidence="1 2" key="1">
    <citation type="submission" date="2020-08" db="EMBL/GenBank/DDBJ databases">
        <title>Sequencing the genomes of 1000 actinobacteria strains.</title>
        <authorList>
            <person name="Klenk H.-P."/>
        </authorList>
    </citation>
    <scope>NUCLEOTIDE SEQUENCE [LARGE SCALE GENOMIC DNA]</scope>
    <source>
        <strain evidence="1 2">DSM 20419</strain>
    </source>
</reference>
<dbReference type="AlphaFoldDB" id="A0A7W4UQA4"/>
<protein>
    <submittedName>
        <fullName evidence="1">Uncharacterized protein</fullName>
    </submittedName>
</protein>
<name>A0A7W4UQA4_9MICO</name>
<gene>
    <name evidence="1" type="ORF">FHX72_002732</name>
</gene>
<dbReference type="EMBL" id="JACHWJ010000004">
    <property type="protein sequence ID" value="MBB2958586.1"/>
    <property type="molecule type" value="Genomic_DNA"/>
</dbReference>
<keyword evidence="2" id="KW-1185">Reference proteome</keyword>
<evidence type="ECO:0000313" key="2">
    <source>
        <dbReference type="Proteomes" id="UP000545286"/>
    </source>
</evidence>
<accession>A0A7W4UQA4</accession>
<evidence type="ECO:0000313" key="1">
    <source>
        <dbReference type="EMBL" id="MBB2958586.1"/>
    </source>
</evidence>